<dbReference type="GO" id="GO:0016829">
    <property type="term" value="F:lyase activity"/>
    <property type="evidence" value="ECO:0007669"/>
    <property type="project" value="UniProtKB-KW"/>
</dbReference>
<keyword evidence="7" id="KW-1185">Reference proteome</keyword>
<evidence type="ECO:0000256" key="1">
    <source>
        <dbReference type="ARBA" id="ARBA00023239"/>
    </source>
</evidence>
<comment type="caution">
    <text evidence="6">The sequence shown here is derived from an EMBL/GenBank/DDBJ whole genome shotgun (WGS) entry which is preliminary data.</text>
</comment>
<sequence>MLEQSIIQLRGFRNIHDGGKITGFQIPVRLNYYRGIWLSQLRPAQVTVDGHTYTENEICWNIGGNIYTQQELCHRSDVHWNNLDVATLIINKDGGLIPGLHEVEVYYQFSASYLPPRIDLNFFSRPDSRKMVLVR</sequence>
<name>A0A9E5T3Y5_9GAMM</name>
<evidence type="ECO:0000259" key="5">
    <source>
        <dbReference type="Pfam" id="PF19906"/>
    </source>
</evidence>
<dbReference type="InterPro" id="IPR045959">
    <property type="entry name" value="CGDB"/>
</dbReference>
<protein>
    <recommendedName>
        <fullName evidence="4">C-deglycosylation enzyme beta subunit</fullName>
    </recommendedName>
</protein>
<gene>
    <name evidence="6" type="ORF">G8770_17780</name>
</gene>
<dbReference type="EMBL" id="JAAONZ010000016">
    <property type="protein sequence ID" value="NHO67399.1"/>
    <property type="molecule type" value="Genomic_DNA"/>
</dbReference>
<evidence type="ECO:0000256" key="4">
    <source>
        <dbReference type="ARBA" id="ARBA00047208"/>
    </source>
</evidence>
<feature type="domain" description="C-glycoside deglycosidase beta subunit" evidence="5">
    <location>
        <begin position="2"/>
        <end position="113"/>
    </location>
</feature>
<reference evidence="6" key="1">
    <citation type="submission" date="2020-03" db="EMBL/GenBank/DDBJ databases">
        <authorList>
            <person name="Guo F."/>
        </authorList>
    </citation>
    <scope>NUCLEOTIDE SEQUENCE</scope>
    <source>
        <strain evidence="6">JCM 30134</strain>
    </source>
</reference>
<comment type="similarity">
    <text evidence="3">Belongs to the C-glycoside deglycosidase beta subunit family.</text>
</comment>
<evidence type="ECO:0000256" key="3">
    <source>
        <dbReference type="ARBA" id="ARBA00046336"/>
    </source>
</evidence>
<keyword evidence="2" id="KW-0119">Carbohydrate metabolism</keyword>
<organism evidence="6 7">
    <name type="scientific">Pseudomaricurvus hydrocarbonicus</name>
    <dbReference type="NCBI Taxonomy" id="1470433"/>
    <lineage>
        <taxon>Bacteria</taxon>
        <taxon>Pseudomonadati</taxon>
        <taxon>Pseudomonadota</taxon>
        <taxon>Gammaproteobacteria</taxon>
        <taxon>Cellvibrionales</taxon>
        <taxon>Cellvibrionaceae</taxon>
        <taxon>Pseudomaricurvus</taxon>
    </lineage>
</organism>
<evidence type="ECO:0000313" key="7">
    <source>
        <dbReference type="Proteomes" id="UP000787472"/>
    </source>
</evidence>
<accession>A0A9E5T3Y5</accession>
<dbReference type="RefSeq" id="WP_167190002.1">
    <property type="nucleotide sequence ID" value="NZ_JAAONZ010000016.1"/>
</dbReference>
<evidence type="ECO:0000256" key="2">
    <source>
        <dbReference type="ARBA" id="ARBA00023277"/>
    </source>
</evidence>
<dbReference type="Proteomes" id="UP000787472">
    <property type="component" value="Unassembled WGS sequence"/>
</dbReference>
<dbReference type="AlphaFoldDB" id="A0A9E5T3Y5"/>
<proteinExistence type="inferred from homology"/>
<dbReference type="Pfam" id="PF19906">
    <property type="entry name" value="CGDB"/>
    <property type="match status" value="1"/>
</dbReference>
<evidence type="ECO:0000313" key="6">
    <source>
        <dbReference type="EMBL" id="NHO67399.1"/>
    </source>
</evidence>
<keyword evidence="1" id="KW-0456">Lyase</keyword>